<feature type="compositionally biased region" description="Basic and acidic residues" evidence="1">
    <location>
        <begin position="1"/>
        <end position="19"/>
    </location>
</feature>
<evidence type="ECO:0000313" key="2">
    <source>
        <dbReference type="EMBL" id="CDP20780.1"/>
    </source>
</evidence>
<dbReference type="Gramene" id="CDP20780">
    <property type="protein sequence ID" value="CDP20780"/>
    <property type="gene ID" value="GSCOC_T00008528001"/>
</dbReference>
<keyword evidence="3" id="KW-1185">Reference proteome</keyword>
<organism evidence="2 3">
    <name type="scientific">Coffea canephora</name>
    <name type="common">Robusta coffee</name>
    <dbReference type="NCBI Taxonomy" id="49390"/>
    <lineage>
        <taxon>Eukaryota</taxon>
        <taxon>Viridiplantae</taxon>
        <taxon>Streptophyta</taxon>
        <taxon>Embryophyta</taxon>
        <taxon>Tracheophyta</taxon>
        <taxon>Spermatophyta</taxon>
        <taxon>Magnoliopsida</taxon>
        <taxon>eudicotyledons</taxon>
        <taxon>Gunneridae</taxon>
        <taxon>Pentapetalae</taxon>
        <taxon>asterids</taxon>
        <taxon>lamiids</taxon>
        <taxon>Gentianales</taxon>
        <taxon>Rubiaceae</taxon>
        <taxon>Ixoroideae</taxon>
        <taxon>Gardenieae complex</taxon>
        <taxon>Bertiereae - Coffeeae clade</taxon>
        <taxon>Coffeeae</taxon>
        <taxon>Coffea</taxon>
    </lineage>
</organism>
<proteinExistence type="predicted"/>
<sequence length="44" mass="5066">MDPENEIREKVKEMKEKSRLAPSEGGSSFSSLRRFLEDVLDNIP</sequence>
<evidence type="ECO:0000256" key="1">
    <source>
        <dbReference type="SAM" id="MobiDB-lite"/>
    </source>
</evidence>
<dbReference type="InParanoid" id="A0A068VJ02"/>
<gene>
    <name evidence="2" type="ORF">GSCOC_T00008528001</name>
</gene>
<name>A0A068VJ02_COFCA</name>
<feature type="region of interest" description="Disordered" evidence="1">
    <location>
        <begin position="1"/>
        <end position="29"/>
    </location>
</feature>
<reference evidence="3" key="1">
    <citation type="journal article" date="2014" name="Science">
        <title>The coffee genome provides insight into the convergent evolution of caffeine biosynthesis.</title>
        <authorList>
            <person name="Denoeud F."/>
            <person name="Carretero-Paulet L."/>
            <person name="Dereeper A."/>
            <person name="Droc G."/>
            <person name="Guyot R."/>
            <person name="Pietrella M."/>
            <person name="Zheng C."/>
            <person name="Alberti A."/>
            <person name="Anthony F."/>
            <person name="Aprea G."/>
            <person name="Aury J.M."/>
            <person name="Bento P."/>
            <person name="Bernard M."/>
            <person name="Bocs S."/>
            <person name="Campa C."/>
            <person name="Cenci A."/>
            <person name="Combes M.C."/>
            <person name="Crouzillat D."/>
            <person name="Da Silva C."/>
            <person name="Daddiego L."/>
            <person name="De Bellis F."/>
            <person name="Dussert S."/>
            <person name="Garsmeur O."/>
            <person name="Gayraud T."/>
            <person name="Guignon V."/>
            <person name="Jahn K."/>
            <person name="Jamilloux V."/>
            <person name="Joet T."/>
            <person name="Labadie K."/>
            <person name="Lan T."/>
            <person name="Leclercq J."/>
            <person name="Lepelley M."/>
            <person name="Leroy T."/>
            <person name="Li L.T."/>
            <person name="Librado P."/>
            <person name="Lopez L."/>
            <person name="Munoz A."/>
            <person name="Noel B."/>
            <person name="Pallavicini A."/>
            <person name="Perrotta G."/>
            <person name="Poncet V."/>
            <person name="Pot D."/>
            <person name="Priyono X."/>
            <person name="Rigoreau M."/>
            <person name="Rouard M."/>
            <person name="Rozas J."/>
            <person name="Tranchant-Dubreuil C."/>
            <person name="VanBuren R."/>
            <person name="Zhang Q."/>
            <person name="Andrade A.C."/>
            <person name="Argout X."/>
            <person name="Bertrand B."/>
            <person name="de Kochko A."/>
            <person name="Graziosi G."/>
            <person name="Henry R.J."/>
            <person name="Jayarama X."/>
            <person name="Ming R."/>
            <person name="Nagai C."/>
            <person name="Rounsley S."/>
            <person name="Sankoff D."/>
            <person name="Giuliano G."/>
            <person name="Albert V.A."/>
            <person name="Wincker P."/>
            <person name="Lashermes P."/>
        </authorList>
    </citation>
    <scope>NUCLEOTIDE SEQUENCE [LARGE SCALE GENOMIC DNA]</scope>
    <source>
        <strain evidence="3">cv. DH200-94</strain>
    </source>
</reference>
<accession>A0A068VJ02</accession>
<dbReference type="SUPFAM" id="SSF53756">
    <property type="entry name" value="UDP-Glycosyltransferase/glycogen phosphorylase"/>
    <property type="match status" value="1"/>
</dbReference>
<protein>
    <submittedName>
        <fullName evidence="2">DH200=94 genomic scaffold, scaffold_1732</fullName>
    </submittedName>
</protein>
<dbReference type="AlphaFoldDB" id="A0A068VJ02"/>
<evidence type="ECO:0000313" key="3">
    <source>
        <dbReference type="Proteomes" id="UP000295252"/>
    </source>
</evidence>
<dbReference type="OrthoDB" id="5835829at2759"/>
<dbReference type="EMBL" id="HG740816">
    <property type="protein sequence ID" value="CDP20780.1"/>
    <property type="molecule type" value="Genomic_DNA"/>
</dbReference>
<dbReference type="PhylomeDB" id="A0A068VJ02"/>
<dbReference type="Proteomes" id="UP000295252">
    <property type="component" value="Unassembled WGS sequence"/>
</dbReference>